<name>A0A0F8Z3A3_9ZZZZ</name>
<protein>
    <submittedName>
        <fullName evidence="1">Uncharacterized protein</fullName>
    </submittedName>
</protein>
<reference evidence="1" key="1">
    <citation type="journal article" date="2015" name="Nature">
        <title>Complex archaea that bridge the gap between prokaryotes and eukaryotes.</title>
        <authorList>
            <person name="Spang A."/>
            <person name="Saw J.H."/>
            <person name="Jorgensen S.L."/>
            <person name="Zaremba-Niedzwiedzka K."/>
            <person name="Martijn J."/>
            <person name="Lind A.E."/>
            <person name="van Eijk R."/>
            <person name="Schleper C."/>
            <person name="Guy L."/>
            <person name="Ettema T.J."/>
        </authorList>
    </citation>
    <scope>NUCLEOTIDE SEQUENCE</scope>
</reference>
<organism evidence="1">
    <name type="scientific">marine sediment metagenome</name>
    <dbReference type="NCBI Taxonomy" id="412755"/>
    <lineage>
        <taxon>unclassified sequences</taxon>
        <taxon>metagenomes</taxon>
        <taxon>ecological metagenomes</taxon>
    </lineage>
</organism>
<dbReference type="AlphaFoldDB" id="A0A0F8Z3A3"/>
<sequence>MRDIWREERHTLKLQFKKDLRRYMETGRKKFGNKRWENIWNYVWELGHSAGYDEILGCAIDLAELL</sequence>
<accession>A0A0F8Z3A3</accession>
<proteinExistence type="predicted"/>
<evidence type="ECO:0000313" key="1">
    <source>
        <dbReference type="EMBL" id="KKK54551.1"/>
    </source>
</evidence>
<dbReference type="EMBL" id="LAZR01065938">
    <property type="protein sequence ID" value="KKK54551.1"/>
    <property type="molecule type" value="Genomic_DNA"/>
</dbReference>
<gene>
    <name evidence="1" type="ORF">LCGC14_3083560</name>
</gene>
<comment type="caution">
    <text evidence="1">The sequence shown here is derived from an EMBL/GenBank/DDBJ whole genome shotgun (WGS) entry which is preliminary data.</text>
</comment>